<accession>A0A0A9G568</accession>
<reference evidence="1" key="2">
    <citation type="journal article" date="2015" name="Data Brief">
        <title>Shoot transcriptome of the giant reed, Arundo donax.</title>
        <authorList>
            <person name="Barrero R.A."/>
            <person name="Guerrero F.D."/>
            <person name="Moolhuijzen P."/>
            <person name="Goolsby J.A."/>
            <person name="Tidwell J."/>
            <person name="Bellgard S.E."/>
            <person name="Bellgard M.I."/>
        </authorList>
    </citation>
    <scope>NUCLEOTIDE SEQUENCE</scope>
    <source>
        <tissue evidence="1">Shoot tissue taken approximately 20 cm above the soil surface</tissue>
    </source>
</reference>
<dbReference type="AlphaFoldDB" id="A0A0A9G568"/>
<evidence type="ECO:0000313" key="1">
    <source>
        <dbReference type="EMBL" id="JAE20245.1"/>
    </source>
</evidence>
<organism evidence="1">
    <name type="scientific">Arundo donax</name>
    <name type="common">Giant reed</name>
    <name type="synonym">Donax arundinaceus</name>
    <dbReference type="NCBI Taxonomy" id="35708"/>
    <lineage>
        <taxon>Eukaryota</taxon>
        <taxon>Viridiplantae</taxon>
        <taxon>Streptophyta</taxon>
        <taxon>Embryophyta</taxon>
        <taxon>Tracheophyta</taxon>
        <taxon>Spermatophyta</taxon>
        <taxon>Magnoliopsida</taxon>
        <taxon>Liliopsida</taxon>
        <taxon>Poales</taxon>
        <taxon>Poaceae</taxon>
        <taxon>PACMAD clade</taxon>
        <taxon>Arundinoideae</taxon>
        <taxon>Arundineae</taxon>
        <taxon>Arundo</taxon>
    </lineage>
</organism>
<reference evidence="1" key="1">
    <citation type="submission" date="2014-09" db="EMBL/GenBank/DDBJ databases">
        <authorList>
            <person name="Magalhaes I.L.F."/>
            <person name="Oliveira U."/>
            <person name="Santos F.R."/>
            <person name="Vidigal T.H.D.A."/>
            <person name="Brescovit A.D."/>
            <person name="Santos A.J."/>
        </authorList>
    </citation>
    <scope>NUCLEOTIDE SEQUENCE</scope>
    <source>
        <tissue evidence="1">Shoot tissue taken approximately 20 cm above the soil surface</tissue>
    </source>
</reference>
<proteinExistence type="predicted"/>
<name>A0A0A9G568_ARUDO</name>
<protein>
    <submittedName>
        <fullName evidence="1">Uncharacterized protein</fullName>
    </submittedName>
</protein>
<dbReference type="EMBL" id="GBRH01177651">
    <property type="protein sequence ID" value="JAE20245.1"/>
    <property type="molecule type" value="Transcribed_RNA"/>
</dbReference>
<sequence length="56" mass="6376">MCLFPKDTTFFSLDFSHKKLKGSLIRAASLKYCMLGNQETVGHGHQFYSVLLLHES</sequence>